<dbReference type="Pfam" id="PF01757">
    <property type="entry name" value="Acyl_transf_3"/>
    <property type="match status" value="1"/>
</dbReference>
<dbReference type="GO" id="GO:0016747">
    <property type="term" value="F:acyltransferase activity, transferring groups other than amino-acyl groups"/>
    <property type="evidence" value="ECO:0007669"/>
    <property type="project" value="InterPro"/>
</dbReference>
<feature type="transmembrane region" description="Helical" evidence="6">
    <location>
        <begin position="773"/>
        <end position="796"/>
    </location>
</feature>
<feature type="transmembrane region" description="Helical" evidence="6">
    <location>
        <begin position="702"/>
        <end position="722"/>
    </location>
</feature>
<keyword evidence="6" id="KW-1133">Transmembrane helix</keyword>
<comment type="caution">
    <text evidence="9">The sequence shown here is derived from an EMBL/GenBank/DDBJ whole genome shotgun (WGS) entry which is preliminary data.</text>
</comment>
<dbReference type="GO" id="GO:0004190">
    <property type="term" value="F:aspartic-type endopeptidase activity"/>
    <property type="evidence" value="ECO:0007669"/>
    <property type="project" value="UniProtKB-KW"/>
</dbReference>
<dbReference type="GO" id="GO:0006508">
    <property type="term" value="P:proteolysis"/>
    <property type="evidence" value="ECO:0007669"/>
    <property type="project" value="UniProtKB-KW"/>
</dbReference>
<feature type="signal peptide" evidence="7">
    <location>
        <begin position="1"/>
        <end position="19"/>
    </location>
</feature>
<evidence type="ECO:0000256" key="6">
    <source>
        <dbReference type="SAM" id="Phobius"/>
    </source>
</evidence>
<dbReference type="Gene3D" id="2.40.70.10">
    <property type="entry name" value="Acid Proteases"/>
    <property type="match status" value="2"/>
</dbReference>
<keyword evidence="10" id="KW-1185">Reference proteome</keyword>
<dbReference type="InterPro" id="IPR033121">
    <property type="entry name" value="PEPTIDASE_A1"/>
</dbReference>
<dbReference type="InterPro" id="IPR033876">
    <property type="entry name" value="SAP-like"/>
</dbReference>
<evidence type="ECO:0000313" key="10">
    <source>
        <dbReference type="Proteomes" id="UP000242519"/>
    </source>
</evidence>
<dbReference type="EMBL" id="MZNU01000342">
    <property type="protein sequence ID" value="OWO99755.1"/>
    <property type="molecule type" value="Genomic_DNA"/>
</dbReference>
<sequence>MKGLSTFAVSASLLSICTAGLQLQRRTDGSARVVGFPFEQSTIRKIAPRDELRRRANTAEAAVGVRDVGYFTNVTLGTPAQSFRLALSTGSSDLWVNADSSDSRATETSPYELAEVYSANDSSTYSYLSSDFKINYPDGSEAKGDYAMDKFTIGTATLEKLQFGIGYERSLTLQAGGVLGIGYEISQVQAGKDKEKTYRTLPSQMVEDGLIQSNAYSIWLENREMHTGKILFGGVDTAKFTGTLQTLPIQETDGRFAEFLIPLTAVSFGDTVIAENQAEAALLDTGCAFTHLPEPMASNIYQQVGAQYVEEFNLAFVPCSLKDTSTTLDFTFAGATISVPMDEMVLSLTEDDLEQLSLPNDGGICLFGISPVRESRAVLGSTFIRSAYLVFDLANNEISIAQTISNPRASHVLEITKGTSSVPNATRVVSNGSSEENWHVLQLPFLRLVHEGGAMVAIFFVVSGFALASKGVQLTRSQSPSVFKVLASSTFRRSVRLFLPSVVVTFMAFLLQRLGLLKDHTKQHPVETSLATETMLYIAFLKGLFNVYTWDEFYGFYNPHLWTIAVEFRCSMIVFLCLLGLSRTRTAVRVGIEGLLLLHAAWNDRWEVMAFIGGLMVAEEFYHRKENAAAGYISLASDASLEKHVELASPVNTIPSRARTLAYSLMLVFGLFLASFPHHLGCDSIGFSWVCEVDWHPEQKRWHWTATYAAVLVVLSISNLPAVQRVFTTPVVSYLGKISYALYLTHGILLRAFVAPVQKKLVRLASAGHDIEFHLAIFLSGILLLFVAIPCADLVWRAVDSPSVDLARWLETHCAYDEKINAVYFVVLALYSTRSTSDPIVQTSASNPVSATKPCKPPLLTTKIGWTSSPPIVPRESGLLSGIISNHKTRSPHPRLVRRLFRGGDAPQVPVGQCS</sequence>
<dbReference type="InterPro" id="IPR021109">
    <property type="entry name" value="Peptidase_aspartic_dom_sf"/>
</dbReference>
<feature type="transmembrane region" description="Helical" evidence="6">
    <location>
        <begin position="661"/>
        <end position="680"/>
    </location>
</feature>
<evidence type="ECO:0000259" key="8">
    <source>
        <dbReference type="PROSITE" id="PS51767"/>
    </source>
</evidence>
<dbReference type="AlphaFoldDB" id="A0A218YXR8"/>
<reference evidence="9 10" key="1">
    <citation type="submission" date="2017-04" db="EMBL/GenBank/DDBJ databases">
        <title>Draft genome sequence of Marssonina coronaria NL1: causal agent of apple blotch.</title>
        <authorList>
            <person name="Cheng Q."/>
        </authorList>
    </citation>
    <scope>NUCLEOTIDE SEQUENCE [LARGE SCALE GENOMIC DNA]</scope>
    <source>
        <strain evidence="9 10">NL1</strain>
    </source>
</reference>
<feature type="transmembrane region" description="Helical" evidence="6">
    <location>
        <begin position="734"/>
        <end position="753"/>
    </location>
</feature>
<dbReference type="PROSITE" id="PS51767">
    <property type="entry name" value="PEPTIDASE_A1"/>
    <property type="match status" value="1"/>
</dbReference>
<feature type="chain" id="PRO_5012758743" description="Peptidase A1 domain-containing protein" evidence="7">
    <location>
        <begin position="20"/>
        <end position="915"/>
    </location>
</feature>
<dbReference type="SUPFAM" id="SSF50630">
    <property type="entry name" value="Acid proteases"/>
    <property type="match status" value="1"/>
</dbReference>
<dbReference type="Proteomes" id="UP000242519">
    <property type="component" value="Unassembled WGS sequence"/>
</dbReference>
<evidence type="ECO:0000256" key="5">
    <source>
        <dbReference type="ARBA" id="ARBA00022801"/>
    </source>
</evidence>
<dbReference type="STRING" id="503106.A0A218YXR8"/>
<feature type="domain" description="Peptidase A1" evidence="8">
    <location>
        <begin position="70"/>
        <end position="401"/>
    </location>
</feature>
<feature type="transmembrane region" description="Helical" evidence="6">
    <location>
        <begin position="560"/>
        <end position="581"/>
    </location>
</feature>
<keyword evidence="4" id="KW-0064">Aspartyl protease</keyword>
<evidence type="ECO:0000256" key="3">
    <source>
        <dbReference type="ARBA" id="ARBA00022729"/>
    </source>
</evidence>
<gene>
    <name evidence="9" type="ORF">B2J93_6810</name>
</gene>
<feature type="transmembrane region" description="Helical" evidence="6">
    <location>
        <begin position="497"/>
        <end position="516"/>
    </location>
</feature>
<dbReference type="PANTHER" id="PTHR47966:SF65">
    <property type="entry name" value="ASPARTIC-TYPE ENDOPEPTIDASE"/>
    <property type="match status" value="1"/>
</dbReference>
<protein>
    <recommendedName>
        <fullName evidence="8">Peptidase A1 domain-containing protein</fullName>
    </recommendedName>
</protein>
<keyword evidence="5" id="KW-0378">Hydrolase</keyword>
<evidence type="ECO:0000256" key="7">
    <source>
        <dbReference type="SAM" id="SignalP"/>
    </source>
</evidence>
<organism evidence="9 10">
    <name type="scientific">Diplocarpon coronariae</name>
    <dbReference type="NCBI Taxonomy" id="2795749"/>
    <lineage>
        <taxon>Eukaryota</taxon>
        <taxon>Fungi</taxon>
        <taxon>Dikarya</taxon>
        <taxon>Ascomycota</taxon>
        <taxon>Pezizomycotina</taxon>
        <taxon>Leotiomycetes</taxon>
        <taxon>Helotiales</taxon>
        <taxon>Drepanopezizaceae</taxon>
        <taxon>Diplocarpon</taxon>
    </lineage>
</organism>
<dbReference type="PRINTS" id="PR00792">
    <property type="entry name" value="PEPSIN"/>
</dbReference>
<evidence type="ECO:0000256" key="2">
    <source>
        <dbReference type="ARBA" id="ARBA00022670"/>
    </source>
</evidence>
<dbReference type="OrthoDB" id="771136at2759"/>
<keyword evidence="3 7" id="KW-0732">Signal</keyword>
<keyword evidence="2" id="KW-0645">Protease</keyword>
<name>A0A218YXR8_9HELO</name>
<accession>A0A218YXR8</accession>
<comment type="similarity">
    <text evidence="1">Belongs to the peptidase A1 family.</text>
</comment>
<dbReference type="Pfam" id="PF00026">
    <property type="entry name" value="Asp"/>
    <property type="match status" value="1"/>
</dbReference>
<evidence type="ECO:0000313" key="9">
    <source>
        <dbReference type="EMBL" id="OWO99755.1"/>
    </source>
</evidence>
<dbReference type="CDD" id="cd05474">
    <property type="entry name" value="SAP_like"/>
    <property type="match status" value="1"/>
</dbReference>
<keyword evidence="6" id="KW-0472">Membrane</keyword>
<dbReference type="InterPro" id="IPR002656">
    <property type="entry name" value="Acyl_transf_3_dom"/>
</dbReference>
<keyword evidence="6" id="KW-0812">Transmembrane</keyword>
<proteinExistence type="inferred from homology"/>
<dbReference type="PANTHER" id="PTHR47966">
    <property type="entry name" value="BETA-SITE APP-CLEAVING ENZYME, ISOFORM A-RELATED"/>
    <property type="match status" value="1"/>
</dbReference>
<evidence type="ECO:0000256" key="1">
    <source>
        <dbReference type="ARBA" id="ARBA00007447"/>
    </source>
</evidence>
<evidence type="ECO:0000256" key="4">
    <source>
        <dbReference type="ARBA" id="ARBA00022750"/>
    </source>
</evidence>
<dbReference type="InterPro" id="IPR001461">
    <property type="entry name" value="Aspartic_peptidase_A1"/>
</dbReference>
<dbReference type="InParanoid" id="A0A218YXR8"/>